<dbReference type="PANTHER" id="PTHR15885:SF1">
    <property type="entry name" value="COILED-COIL DOMAIN-CONTAINING PROTEIN 174"/>
    <property type="match status" value="1"/>
</dbReference>
<gene>
    <name evidence="3" type="ordered locus">CNG02930</name>
</gene>
<sequence length="354" mass="40534">MPDTGKQKASNISRGALLDLKAITAEHVDRFAKEGRGPVKGLPRKQHIQKSRDPFNKPSPGLVKRLAAEARNDAKRRRFDDEGGPTEEERREILKAKAKKYEQIKKGDFSGLSQKEIEEAVIDFEKLEEFSDHSSDEDESAHPARLSWSDDEDEEDDDLAQVEYVDELGRTRTGTRKEAKEAERIRGRNEPVELIPSGAENSAYAEVQQSKVIHGEQHVFPVYEPNPEVIKAKYRQAEEEARAHHYDSTKEVRVKGAGQYQFSLDEQRRAEQQAALKSQRHETELARAEADRRGGITAAQEARKRKLEQRKAMIEAKRIQLFGGEKEVQILKEERRAREADEFLNTLQKEWEGQ</sequence>
<keyword evidence="4" id="KW-1185">Reference proteome</keyword>
<dbReference type="PaxDb" id="214684-A0A0S2M5U5"/>
<evidence type="ECO:0000256" key="1">
    <source>
        <dbReference type="ARBA" id="ARBA00023054"/>
    </source>
</evidence>
<feature type="region of interest" description="Disordered" evidence="2">
    <location>
        <begin position="128"/>
        <end position="197"/>
    </location>
</feature>
<dbReference type="InterPro" id="IPR025066">
    <property type="entry name" value="CCDC174-like"/>
</dbReference>
<dbReference type="GeneID" id="3258595"/>
<protein>
    <submittedName>
        <fullName evidence="3">Uncharacterized protein</fullName>
    </submittedName>
</protein>
<feature type="compositionally biased region" description="Acidic residues" evidence="2">
    <location>
        <begin position="149"/>
        <end position="166"/>
    </location>
</feature>
<dbReference type="AlphaFoldDB" id="A0A0S2M5U5"/>
<dbReference type="RefSeq" id="XP_024514553.1">
    <property type="nucleotide sequence ID" value="XM_024658633.1"/>
</dbReference>
<dbReference type="KEGG" id="cne:CNG02930"/>
<dbReference type="Proteomes" id="UP000002149">
    <property type="component" value="Chromosome 7"/>
</dbReference>
<dbReference type="OrthoDB" id="333551at2759"/>
<evidence type="ECO:0000313" key="3">
    <source>
        <dbReference type="EMBL" id="ALO69294.1"/>
    </source>
</evidence>
<accession>A0A0S2M5U5</accession>
<reference evidence="3 4" key="1">
    <citation type="journal article" date="2005" name="Science">
        <title>The genome of the basidiomycetous yeast and human pathogen Cryptococcus neoformans.</title>
        <authorList>
            <person name="Loftus B.J."/>
            <person name="Fung E."/>
            <person name="Roncaglia P."/>
            <person name="Rowley D."/>
            <person name="Amedeo P."/>
            <person name="Bruno D."/>
            <person name="Vamathevan J."/>
            <person name="Miranda M."/>
            <person name="Anderson I.J."/>
            <person name="Fraser J.A."/>
            <person name="Allen J.E."/>
            <person name="Bosdet I.E."/>
            <person name="Brent M.R."/>
            <person name="Chiu R."/>
            <person name="Doering T.L."/>
            <person name="Donlin M.J."/>
            <person name="D'Souza C.A."/>
            <person name="Fox D.S."/>
            <person name="Grinberg V."/>
            <person name="Fu J."/>
            <person name="Fukushima M."/>
            <person name="Haas B.J."/>
            <person name="Huang J.C."/>
            <person name="Janbon G."/>
            <person name="Jones S.J."/>
            <person name="Koo H.L."/>
            <person name="Krzywinski M.I."/>
            <person name="Kwon-Chung J.K."/>
            <person name="Lengeler K.B."/>
            <person name="Maiti R."/>
            <person name="Marra M.A."/>
            <person name="Marra R.E."/>
            <person name="Mathewson C.A."/>
            <person name="Mitchell T.G."/>
            <person name="Pertea M."/>
            <person name="Riggs F.R."/>
            <person name="Salzberg S.L."/>
            <person name="Schein J.E."/>
            <person name="Shvartsbeyn A."/>
            <person name="Shin H."/>
            <person name="Shumway M."/>
            <person name="Specht C.A."/>
            <person name="Suh B.B."/>
            <person name="Tenney A."/>
            <person name="Utterback T.R."/>
            <person name="Wickes B.L."/>
            <person name="Wortman J.R."/>
            <person name="Wye N.H."/>
            <person name="Kronstad J.W."/>
            <person name="Lodge J.K."/>
            <person name="Heitman J."/>
            <person name="Davis R.W."/>
            <person name="Fraser C.M."/>
            <person name="Hyman R.W."/>
        </authorList>
    </citation>
    <scope>NUCLEOTIDE SEQUENCE [LARGE SCALE GENOMIC DNA]</scope>
    <source>
        <strain evidence="4">JEC21 / ATCC MYA-565</strain>
    </source>
</reference>
<name>A0A0S2M5U5_CRYD1</name>
<dbReference type="PANTHER" id="PTHR15885">
    <property type="entry name" value="COILED-COIL DOMAIN-CONTAINING PROTEIN 174"/>
    <property type="match status" value="1"/>
</dbReference>
<dbReference type="FunCoup" id="A0A0S2M5U5">
    <property type="interactions" value="415"/>
</dbReference>
<feature type="region of interest" description="Disordered" evidence="2">
    <location>
        <begin position="271"/>
        <end position="302"/>
    </location>
</feature>
<feature type="compositionally biased region" description="Basic and acidic residues" evidence="2">
    <location>
        <begin position="167"/>
        <end position="191"/>
    </location>
</feature>
<evidence type="ECO:0000313" key="4">
    <source>
        <dbReference type="Proteomes" id="UP000002149"/>
    </source>
</evidence>
<organism evidence="3 4">
    <name type="scientific">Cryptococcus deneoformans (strain JEC21 / ATCC MYA-565)</name>
    <name type="common">Cryptococcus neoformans var. neoformans serotype D</name>
    <dbReference type="NCBI Taxonomy" id="214684"/>
    <lineage>
        <taxon>Eukaryota</taxon>
        <taxon>Fungi</taxon>
        <taxon>Dikarya</taxon>
        <taxon>Basidiomycota</taxon>
        <taxon>Agaricomycotina</taxon>
        <taxon>Tremellomycetes</taxon>
        <taxon>Tremellales</taxon>
        <taxon>Cryptococcaceae</taxon>
        <taxon>Cryptococcus</taxon>
        <taxon>Cryptococcus neoformans species complex</taxon>
    </lineage>
</organism>
<dbReference type="VEuPathDB" id="FungiDB:CNG02930"/>
<dbReference type="InParanoid" id="A0A0S2M5U5"/>
<proteinExistence type="predicted"/>
<feature type="compositionally biased region" description="Basic and acidic residues" evidence="2">
    <location>
        <begin position="279"/>
        <end position="294"/>
    </location>
</feature>
<dbReference type="GO" id="GO:0005634">
    <property type="term" value="C:nucleus"/>
    <property type="evidence" value="ECO:0000318"/>
    <property type="project" value="GO_Central"/>
</dbReference>
<dbReference type="STRING" id="214684.A0A0S2M5U5"/>
<feature type="region of interest" description="Disordered" evidence="2">
    <location>
        <begin position="31"/>
        <end position="91"/>
    </location>
</feature>
<dbReference type="Pfam" id="PF13300">
    <property type="entry name" value="DUF4078"/>
    <property type="match status" value="1"/>
</dbReference>
<dbReference type="EMBL" id="AE017347">
    <property type="protein sequence ID" value="ALO69294.1"/>
    <property type="molecule type" value="Genomic_DNA"/>
</dbReference>
<keyword evidence="1" id="KW-0175">Coiled coil</keyword>
<feature type="compositionally biased region" description="Basic and acidic residues" evidence="2">
    <location>
        <begin position="66"/>
        <end position="91"/>
    </location>
</feature>
<evidence type="ECO:0000256" key="2">
    <source>
        <dbReference type="SAM" id="MobiDB-lite"/>
    </source>
</evidence>